<comment type="subcellular location">
    <subcellularLocation>
        <location evidence="1">Membrane</location>
        <topology evidence="1">Multi-pass membrane protein</topology>
    </subcellularLocation>
</comment>
<reference evidence="11" key="2">
    <citation type="journal article" date="2021" name="Genome Biol. Evol.">
        <title>Developing a high-quality reference genome for a parasitic bivalve with doubly uniparental inheritance (Bivalvia: Unionida).</title>
        <authorList>
            <person name="Smith C.H."/>
        </authorList>
    </citation>
    <scope>NUCLEOTIDE SEQUENCE</scope>
    <source>
        <strain evidence="11">CHS0354</strain>
        <tissue evidence="11">Mantle</tissue>
    </source>
</reference>
<reference evidence="11" key="1">
    <citation type="journal article" date="2021" name="Genome Biol. Evol.">
        <title>A High-Quality Reference Genome for a Parasitic Bivalve with Doubly Uniparental Inheritance (Bivalvia: Unionida).</title>
        <authorList>
            <person name="Smith C.H."/>
        </authorList>
    </citation>
    <scope>NUCLEOTIDE SEQUENCE</scope>
    <source>
        <strain evidence="11">CHS0354</strain>
    </source>
</reference>
<name>A0AAE0RYR9_9BIVA</name>
<accession>A0AAE0RYR9</accession>
<dbReference type="InterPro" id="IPR003280">
    <property type="entry name" value="2pore_dom_K_chnl"/>
</dbReference>
<dbReference type="GO" id="GO:0030322">
    <property type="term" value="P:stabilization of membrane potential"/>
    <property type="evidence" value="ECO:0007669"/>
    <property type="project" value="TreeGrafter"/>
</dbReference>
<dbReference type="Gene3D" id="1.10.287.70">
    <property type="match status" value="1"/>
</dbReference>
<dbReference type="PRINTS" id="PR01333">
    <property type="entry name" value="2POREKCHANEL"/>
</dbReference>
<evidence type="ECO:0000313" key="11">
    <source>
        <dbReference type="EMBL" id="KAK3582069.1"/>
    </source>
</evidence>
<evidence type="ECO:0000256" key="3">
    <source>
        <dbReference type="ARBA" id="ARBA00022692"/>
    </source>
</evidence>
<gene>
    <name evidence="11" type="ORF">CHS0354_013447</name>
</gene>
<feature type="transmembrane region" description="Helical" evidence="9">
    <location>
        <begin position="356"/>
        <end position="377"/>
    </location>
</feature>
<feature type="domain" description="Potassium channel" evidence="10">
    <location>
        <begin position="140"/>
        <end position="196"/>
    </location>
</feature>
<evidence type="ECO:0000256" key="7">
    <source>
        <dbReference type="ARBA" id="ARBA00023303"/>
    </source>
</evidence>
<feature type="transmembrane region" description="Helical" evidence="9">
    <location>
        <begin position="35"/>
        <end position="60"/>
    </location>
</feature>
<protein>
    <recommendedName>
        <fullName evidence="10">Potassium channel domain-containing protein</fullName>
    </recommendedName>
</protein>
<feature type="transmembrane region" description="Helical" evidence="9">
    <location>
        <begin position="172"/>
        <end position="193"/>
    </location>
</feature>
<keyword evidence="6 9" id="KW-0472">Membrane</keyword>
<keyword evidence="2 8" id="KW-0813">Transport</keyword>
<feature type="transmembrane region" description="Helical" evidence="9">
    <location>
        <begin position="416"/>
        <end position="437"/>
    </location>
</feature>
<dbReference type="Pfam" id="PF07885">
    <property type="entry name" value="Ion_trans_2"/>
    <property type="match status" value="2"/>
</dbReference>
<dbReference type="GO" id="GO:0005886">
    <property type="term" value="C:plasma membrane"/>
    <property type="evidence" value="ECO:0007669"/>
    <property type="project" value="TreeGrafter"/>
</dbReference>
<keyword evidence="7 8" id="KW-0407">Ion channel</keyword>
<comment type="caution">
    <text evidence="11">The sequence shown here is derived from an EMBL/GenBank/DDBJ whole genome shotgun (WGS) entry which is preliminary data.</text>
</comment>
<comment type="similarity">
    <text evidence="8">Belongs to the two pore domain potassium channel (TC 1.A.1.8) family.</text>
</comment>
<proteinExistence type="inferred from homology"/>
<evidence type="ECO:0000256" key="1">
    <source>
        <dbReference type="ARBA" id="ARBA00004141"/>
    </source>
</evidence>
<evidence type="ECO:0000256" key="5">
    <source>
        <dbReference type="ARBA" id="ARBA00023065"/>
    </source>
</evidence>
<evidence type="ECO:0000256" key="6">
    <source>
        <dbReference type="ARBA" id="ARBA00023136"/>
    </source>
</evidence>
<dbReference type="GO" id="GO:0015271">
    <property type="term" value="F:outward rectifier potassium channel activity"/>
    <property type="evidence" value="ECO:0007669"/>
    <property type="project" value="TreeGrafter"/>
</dbReference>
<dbReference type="GO" id="GO:0022841">
    <property type="term" value="F:potassium ion leak channel activity"/>
    <property type="evidence" value="ECO:0007669"/>
    <property type="project" value="TreeGrafter"/>
</dbReference>
<keyword evidence="4 9" id="KW-1133">Transmembrane helix</keyword>
<dbReference type="Proteomes" id="UP001195483">
    <property type="component" value="Unassembled WGS sequence"/>
</dbReference>
<dbReference type="AlphaFoldDB" id="A0AAE0RYR9"/>
<keyword evidence="5 8" id="KW-0406">Ion transport</keyword>
<feature type="transmembrane region" description="Helical" evidence="9">
    <location>
        <begin position="142"/>
        <end position="160"/>
    </location>
</feature>
<reference evidence="11" key="3">
    <citation type="submission" date="2023-05" db="EMBL/GenBank/DDBJ databases">
        <authorList>
            <person name="Smith C.H."/>
        </authorList>
    </citation>
    <scope>NUCLEOTIDE SEQUENCE</scope>
    <source>
        <strain evidence="11">CHS0354</strain>
        <tissue evidence="11">Mantle</tissue>
    </source>
</reference>
<dbReference type="InterPro" id="IPR013099">
    <property type="entry name" value="K_chnl_dom"/>
</dbReference>
<dbReference type="PANTHER" id="PTHR11003:SF334">
    <property type="entry name" value="FI03418P"/>
    <property type="match status" value="1"/>
</dbReference>
<evidence type="ECO:0000259" key="10">
    <source>
        <dbReference type="Pfam" id="PF07885"/>
    </source>
</evidence>
<keyword evidence="3 8" id="KW-0812">Transmembrane</keyword>
<feature type="domain" description="Potassium channel" evidence="10">
    <location>
        <begin position="361"/>
        <end position="441"/>
    </location>
</feature>
<dbReference type="PANTHER" id="PTHR11003">
    <property type="entry name" value="POTASSIUM CHANNEL, SUBFAMILY K"/>
    <property type="match status" value="1"/>
</dbReference>
<dbReference type="SUPFAM" id="SSF81324">
    <property type="entry name" value="Voltage-gated potassium channels"/>
    <property type="match status" value="2"/>
</dbReference>
<dbReference type="EMBL" id="JAEAOA010000819">
    <property type="protein sequence ID" value="KAK3582069.1"/>
    <property type="molecule type" value="Genomic_DNA"/>
</dbReference>
<evidence type="ECO:0000256" key="8">
    <source>
        <dbReference type="RuleBase" id="RU003857"/>
    </source>
</evidence>
<evidence type="ECO:0000256" key="4">
    <source>
        <dbReference type="ARBA" id="ARBA00022989"/>
    </source>
</evidence>
<sequence length="455" mass="52074">MSETFNSARRQDENRKMCLNVKTLCVKFSLLLKKFFTLFFSYFGLMITVILCMSAGASIFEFLEKDNEVQECFDTFKDYHKMENMTLESLKTVIYSSKPESEGLMPQVVGILETFRDNIFYIKYDGRDCAMYGRPEGPQYKWSWLGSFLFVVTIVTSIGYGHIAPKTVWGRIICIAYAMIGIPLTMIFLASIGNTLATMVRFMYGQLIHCGCCKWIMKKSSKNKLIHIQSNRVVPESTSQTGLVPNIQIAKPTEIIRYRIRTRERDMVDEKLYISTIQTSVDVRESRNIDSVSNLYESKQTQVKAHFDPQNIKRMIQDTQQTNTIVQQQQSLIADDNESNGDKNDIEEEPRQSVPLTVAIIIMISYIVIGAVIFGIWRNWDILQGSYFCFISLSTIGFGDLVPGTDFTLPSAHTELIFGSIYIIFGLALISMCFALMQEEFVEKMNWIGRKFGVV</sequence>
<evidence type="ECO:0000256" key="9">
    <source>
        <dbReference type="SAM" id="Phobius"/>
    </source>
</evidence>
<organism evidence="11 12">
    <name type="scientific">Potamilus streckersoni</name>
    <dbReference type="NCBI Taxonomy" id="2493646"/>
    <lineage>
        <taxon>Eukaryota</taxon>
        <taxon>Metazoa</taxon>
        <taxon>Spiralia</taxon>
        <taxon>Lophotrochozoa</taxon>
        <taxon>Mollusca</taxon>
        <taxon>Bivalvia</taxon>
        <taxon>Autobranchia</taxon>
        <taxon>Heteroconchia</taxon>
        <taxon>Palaeoheterodonta</taxon>
        <taxon>Unionida</taxon>
        <taxon>Unionoidea</taxon>
        <taxon>Unionidae</taxon>
        <taxon>Ambleminae</taxon>
        <taxon>Lampsilini</taxon>
        <taxon>Potamilus</taxon>
    </lineage>
</organism>
<keyword evidence="12" id="KW-1185">Reference proteome</keyword>
<evidence type="ECO:0000313" key="12">
    <source>
        <dbReference type="Proteomes" id="UP001195483"/>
    </source>
</evidence>
<evidence type="ECO:0000256" key="2">
    <source>
        <dbReference type="ARBA" id="ARBA00022448"/>
    </source>
</evidence>